<evidence type="ECO:0000313" key="2">
    <source>
        <dbReference type="Proteomes" id="UP000240542"/>
    </source>
</evidence>
<keyword evidence="2" id="KW-1185">Reference proteome</keyword>
<dbReference type="RefSeq" id="WP_106586986.1">
    <property type="nucleotide sequence ID" value="NZ_PYGA01000041.1"/>
</dbReference>
<name>A0A2P8CDI8_9ACTN</name>
<accession>A0A2P8CDI8</accession>
<dbReference type="AlphaFoldDB" id="A0A2P8CDI8"/>
<organism evidence="1 2">
    <name type="scientific">Murinocardiopsis flavida</name>
    <dbReference type="NCBI Taxonomy" id="645275"/>
    <lineage>
        <taxon>Bacteria</taxon>
        <taxon>Bacillati</taxon>
        <taxon>Actinomycetota</taxon>
        <taxon>Actinomycetes</taxon>
        <taxon>Streptosporangiales</taxon>
        <taxon>Nocardiopsidaceae</taxon>
        <taxon>Murinocardiopsis</taxon>
    </lineage>
</organism>
<reference evidence="1 2" key="1">
    <citation type="submission" date="2018-03" db="EMBL/GenBank/DDBJ databases">
        <title>Genomic Encyclopedia of Archaeal and Bacterial Type Strains, Phase II (KMG-II): from individual species to whole genera.</title>
        <authorList>
            <person name="Goeker M."/>
        </authorList>
    </citation>
    <scope>NUCLEOTIDE SEQUENCE [LARGE SCALE GENOMIC DNA]</scope>
    <source>
        <strain evidence="1 2">DSM 45312</strain>
    </source>
</reference>
<gene>
    <name evidence="1" type="ORF">CLV63_1417</name>
</gene>
<dbReference type="OrthoDB" id="3530961at2"/>
<dbReference type="EMBL" id="PYGA01000041">
    <property type="protein sequence ID" value="PSK83041.1"/>
    <property type="molecule type" value="Genomic_DNA"/>
</dbReference>
<sequence length="116" mass="12659">MFSYATPAQRAQVIAGLRELADYLEAHPQIPARADCEMNVSIIGDYGVEVDDADKRAELERIAALADAPVRSRNGQHTAKRGFGPVTYRATAIDQARMDAHEALYSYAGNIGPDRP</sequence>
<evidence type="ECO:0000313" key="1">
    <source>
        <dbReference type="EMBL" id="PSK83041.1"/>
    </source>
</evidence>
<comment type="caution">
    <text evidence="1">The sequence shown here is derived from an EMBL/GenBank/DDBJ whole genome shotgun (WGS) entry which is preliminary data.</text>
</comment>
<dbReference type="Proteomes" id="UP000240542">
    <property type="component" value="Unassembled WGS sequence"/>
</dbReference>
<proteinExistence type="predicted"/>
<protein>
    <submittedName>
        <fullName evidence="1">Uncharacterized protein</fullName>
    </submittedName>
</protein>